<evidence type="ECO:0000313" key="1">
    <source>
        <dbReference type="EMBL" id="MCX2803352.1"/>
    </source>
</evidence>
<evidence type="ECO:0000313" key="2">
    <source>
        <dbReference type="Proteomes" id="UP001209730"/>
    </source>
</evidence>
<comment type="caution">
    <text evidence="1">The sequence shown here is derived from an EMBL/GenBank/DDBJ whole genome shotgun (WGS) entry which is preliminary data.</text>
</comment>
<reference evidence="1" key="1">
    <citation type="submission" date="2022-11" db="EMBL/GenBank/DDBJ databases">
        <title>Chitin-degrading and fungicidal potential of chitinolytic bacterial strains from marine environment of the Pacific Ocean regions.</title>
        <authorList>
            <person name="Pentekhina I."/>
            <person name="Nedashkovskaya O."/>
            <person name="Seitkalieva A."/>
            <person name="Podvolotskaya A."/>
            <person name="Tekutyeva L."/>
            <person name="Balabanova L."/>
        </authorList>
    </citation>
    <scope>NUCLEOTIDE SEQUENCE</scope>
    <source>
        <strain evidence="1">KMM 6838</strain>
    </source>
</reference>
<dbReference type="RefSeq" id="WP_266066752.1">
    <property type="nucleotide sequence ID" value="NZ_JAPHQB010000057.1"/>
</dbReference>
<name>A0AB35I0K5_MICTH</name>
<proteinExistence type="predicted"/>
<organism evidence="1 2">
    <name type="scientific">Microbulbifer thermotolerans</name>
    <dbReference type="NCBI Taxonomy" id="252514"/>
    <lineage>
        <taxon>Bacteria</taxon>
        <taxon>Pseudomonadati</taxon>
        <taxon>Pseudomonadota</taxon>
        <taxon>Gammaproteobacteria</taxon>
        <taxon>Cellvibrionales</taxon>
        <taxon>Microbulbiferaceae</taxon>
        <taxon>Microbulbifer</taxon>
    </lineage>
</organism>
<gene>
    <name evidence="1" type="ORF">OQJ68_16360</name>
</gene>
<dbReference type="Proteomes" id="UP001209730">
    <property type="component" value="Unassembled WGS sequence"/>
</dbReference>
<sequence length="84" mass="9611">MDNPDTGMWNYVAVFYMQQKPPLYLMAKEIVPVFSSQEDAMTLPKERAWKNLEPQQKVQVLSCVDVKHYLIYKVSLNGGGGICE</sequence>
<dbReference type="EMBL" id="JAPHQB010000057">
    <property type="protein sequence ID" value="MCX2803352.1"/>
    <property type="molecule type" value="Genomic_DNA"/>
</dbReference>
<accession>A0AB35I0K5</accession>
<protein>
    <submittedName>
        <fullName evidence="1">Uncharacterized protein</fullName>
    </submittedName>
</protein>
<dbReference type="AlphaFoldDB" id="A0AB35I0K5"/>